<dbReference type="Proteomes" id="UP000199382">
    <property type="component" value="Unassembled WGS sequence"/>
</dbReference>
<dbReference type="AlphaFoldDB" id="A0A1G9GI33"/>
<sequence length="902" mass="96133">MKKFLLWTIGSLLGVVVLAALGVWLLLALPLFSDLRRSITEDILSEQIGQPLHIQEDVRVVLGPVSRITVAGVEIPSQSIEGTALAELNRLEMDLDLVALSRGEFHFDDLLVDGVQANLLTDADGTTSWRDAPPETKDEVEDPDQAQSETGGEGILVFLKDKNVEFTSIGLTVDNAVSGFSFVFDLENLSLSQDTGGARTVLNGLGTVNGQTFEVEGDFPHDAAFTTRAAFGDLTADFNGAPFSPDEGGGFSGDLALETGAFGDFLEMLGLERSLEGNGSLQARLVSQRGLLGIEDFAAIVTLEGGQELTANGSAENLLETKGLGVTFDAQLFPQDKQPPRAKTFGDLKLTGIDMHVVSTDSGLEFENLAFHTNLFDQGLERVGPITIEHLRKLPDGRLAMQGMTLQAGPLEEPYLLAEGEILDLLKLGDLSFEGTLTGPAKLILADLGEEVAGAFGGIEAGFEFSDESGALALNRFEATNYGTDIWTLDLHLLVDDLTALGGLDFDVDFDVLDGETFLSALNLEPVPVGALGVAASTRKQGDDFTASVSFTAGGSDLAAKLDATFPEGAPVVRGTIESDRVNLGDLQNLSASLAQLQVLFDSDKREDDPDVKPLVLPKEEPEVKPLVLPKEQAKPSDLLNPEELLTKADVEVLIDSREISGQQGVSAVSSTLSSKEGKLRFGPLDLAYGGWHFSLTAAMDMVNAPDRIALSGATSGWDFGEILDSLGLGIDAHGTLRGDFDITSNLKSSSFVNSMRGRASISMANGNISTSLLELAGLGVFPWLFSRELQQGYTDITCIVAPVRIEAGKASTNSIVVETGSVQLVGKGTVDWVNDAISLRAEPRRVGKPLSRSAWPFDVTGKLSAPEFKLDVGGSRSRRADGADQMPANRKPCVPDMHQLE</sequence>
<feature type="region of interest" description="Disordered" evidence="1">
    <location>
        <begin position="124"/>
        <end position="151"/>
    </location>
</feature>
<accession>A0A1G9GI33</accession>
<dbReference type="GO" id="GO:0005886">
    <property type="term" value="C:plasma membrane"/>
    <property type="evidence" value="ECO:0007669"/>
    <property type="project" value="TreeGrafter"/>
</dbReference>
<dbReference type="RefSeq" id="WP_093162185.1">
    <property type="nucleotide sequence ID" value="NZ_FNEK01000063.1"/>
</dbReference>
<proteinExistence type="predicted"/>
<dbReference type="InterPro" id="IPR007844">
    <property type="entry name" value="AsmA"/>
</dbReference>
<reference evidence="3 4" key="1">
    <citation type="submission" date="2016-10" db="EMBL/GenBank/DDBJ databases">
        <authorList>
            <person name="de Groot N.N."/>
        </authorList>
    </citation>
    <scope>NUCLEOTIDE SEQUENCE [LARGE SCALE GENOMIC DNA]</scope>
    <source>
        <strain evidence="3 4">DSM 25294</strain>
    </source>
</reference>
<protein>
    <submittedName>
        <fullName evidence="3">AsmA family protein</fullName>
    </submittedName>
</protein>
<dbReference type="GO" id="GO:0090313">
    <property type="term" value="P:regulation of protein targeting to membrane"/>
    <property type="evidence" value="ECO:0007669"/>
    <property type="project" value="TreeGrafter"/>
</dbReference>
<dbReference type="Pfam" id="PF05170">
    <property type="entry name" value="AsmA"/>
    <property type="match status" value="1"/>
</dbReference>
<keyword evidence="4" id="KW-1185">Reference proteome</keyword>
<evidence type="ECO:0000259" key="2">
    <source>
        <dbReference type="Pfam" id="PF05170"/>
    </source>
</evidence>
<dbReference type="EMBL" id="FNEK01000063">
    <property type="protein sequence ID" value="SDL00262.1"/>
    <property type="molecule type" value="Genomic_DNA"/>
</dbReference>
<dbReference type="STRING" id="571298.SAMN04488026_106323"/>
<feature type="domain" description="AsmA" evidence="2">
    <location>
        <begin position="1"/>
        <end position="145"/>
    </location>
</feature>
<dbReference type="OrthoDB" id="7694125at2"/>
<name>A0A1G9GI33_9RHOB</name>
<evidence type="ECO:0000313" key="4">
    <source>
        <dbReference type="Proteomes" id="UP000199382"/>
    </source>
</evidence>
<organism evidence="3 4">
    <name type="scientific">Aliiruegeria lutimaris</name>
    <dbReference type="NCBI Taxonomy" id="571298"/>
    <lineage>
        <taxon>Bacteria</taxon>
        <taxon>Pseudomonadati</taxon>
        <taxon>Pseudomonadota</taxon>
        <taxon>Alphaproteobacteria</taxon>
        <taxon>Rhodobacterales</taxon>
        <taxon>Roseobacteraceae</taxon>
        <taxon>Aliiruegeria</taxon>
    </lineage>
</organism>
<dbReference type="PANTHER" id="PTHR30441:SF4">
    <property type="entry name" value="PROTEIN ASMA"/>
    <property type="match status" value="1"/>
</dbReference>
<dbReference type="InterPro" id="IPR052894">
    <property type="entry name" value="AsmA-related"/>
</dbReference>
<gene>
    <name evidence="3" type="ORF">SAMN04488026_106323</name>
</gene>
<evidence type="ECO:0000256" key="1">
    <source>
        <dbReference type="SAM" id="MobiDB-lite"/>
    </source>
</evidence>
<evidence type="ECO:0000313" key="3">
    <source>
        <dbReference type="EMBL" id="SDL00262.1"/>
    </source>
</evidence>
<feature type="region of interest" description="Disordered" evidence="1">
    <location>
        <begin position="873"/>
        <end position="902"/>
    </location>
</feature>
<dbReference type="PANTHER" id="PTHR30441">
    <property type="entry name" value="DUF748 DOMAIN-CONTAINING PROTEIN"/>
    <property type="match status" value="1"/>
</dbReference>